<accession>A0A2U8DSG1</accession>
<evidence type="ECO:0000256" key="1">
    <source>
        <dbReference type="SAM" id="MobiDB-lite"/>
    </source>
</evidence>
<dbReference type="KEGG" id="cdrk:B9W14_11900"/>
<feature type="region of interest" description="Disordered" evidence="1">
    <location>
        <begin position="1"/>
        <end position="39"/>
    </location>
</feature>
<name>A0A2U8DSG1_9CLOT</name>
<dbReference type="OrthoDB" id="9958573at2"/>
<feature type="compositionally biased region" description="Basic and acidic residues" evidence="1">
    <location>
        <begin position="1"/>
        <end position="23"/>
    </location>
</feature>
<evidence type="ECO:0000313" key="2">
    <source>
        <dbReference type="EMBL" id="AWI05174.1"/>
    </source>
</evidence>
<keyword evidence="3" id="KW-1185">Reference proteome</keyword>
<dbReference type="Proteomes" id="UP000244910">
    <property type="component" value="Chromosome"/>
</dbReference>
<organism evidence="2 3">
    <name type="scientific">Clostridium drakei</name>
    <dbReference type="NCBI Taxonomy" id="332101"/>
    <lineage>
        <taxon>Bacteria</taxon>
        <taxon>Bacillati</taxon>
        <taxon>Bacillota</taxon>
        <taxon>Clostridia</taxon>
        <taxon>Eubacteriales</taxon>
        <taxon>Clostridiaceae</taxon>
        <taxon>Clostridium</taxon>
    </lineage>
</organism>
<evidence type="ECO:0000313" key="3">
    <source>
        <dbReference type="Proteomes" id="UP000244910"/>
    </source>
</evidence>
<dbReference type="AlphaFoldDB" id="A0A2U8DSG1"/>
<gene>
    <name evidence="2" type="ORF">B9W14_11900</name>
</gene>
<dbReference type="RefSeq" id="WP_032076524.1">
    <property type="nucleotide sequence ID" value="NZ_CP020953.1"/>
</dbReference>
<reference evidence="3" key="1">
    <citation type="submission" date="2017-04" db="EMBL/GenBank/DDBJ databases">
        <authorList>
            <person name="Song Y."/>
            <person name="Cho B.-K."/>
        </authorList>
    </citation>
    <scope>NUCLEOTIDE SEQUENCE [LARGE SCALE GENOMIC DNA]</scope>
    <source>
        <strain evidence="3">SL1</strain>
    </source>
</reference>
<dbReference type="EMBL" id="CP020953">
    <property type="protein sequence ID" value="AWI05174.1"/>
    <property type="molecule type" value="Genomic_DNA"/>
</dbReference>
<sequence length="113" mass="13881">MSSKNDNQDTKKDIVKEENKQNVDEDNLNRNSPEENSPTQSFYCPYMSYCSMMQDQSMFMYPREDDECDDESDSQLEGYRHRHRRHCCNCCYPYFGCYPYYQCYPYYPCWYCW</sequence>
<feature type="compositionally biased region" description="Polar residues" evidence="1">
    <location>
        <begin position="29"/>
        <end position="39"/>
    </location>
</feature>
<proteinExistence type="predicted"/>
<protein>
    <submittedName>
        <fullName evidence="2">Uncharacterized protein</fullName>
    </submittedName>
</protein>